<protein>
    <submittedName>
        <fullName evidence="1">Uncharacterized protein</fullName>
    </submittedName>
</protein>
<sequence>MFDYDAERFRALINELTRSNVTEETWQWLSEKFLAPETSAVNSAFAMMPRKTGKLPLNISTELHDELKKIKSGFTLEGWTIDRLGRLCLLLQLDPSDKDKYVKTIENLFLAAEVNELVALYSSLPLFAWAESWKLRCAEGIRSNIGLVLEAIMYNNPYPFIYLDEKAWNQLILKAFFTDKDLNRIAGIDERANAELAATLVDYAHERWAAHRKINPHLWRLTSKFIDENLLNDLKRLFEEGSLRDRQAAALTAYRSDSVSAKKLLNAYPELLKAIENKELNWGSLAPEE</sequence>
<accession>A0A1G9TWT6</accession>
<dbReference type="EMBL" id="FNHH01000014">
    <property type="protein sequence ID" value="SDM51735.1"/>
    <property type="molecule type" value="Genomic_DNA"/>
</dbReference>
<dbReference type="STRING" id="990371.SAMN05421813_11454"/>
<proteinExistence type="predicted"/>
<dbReference type="RefSeq" id="WP_090704850.1">
    <property type="nucleotide sequence ID" value="NZ_FNHH01000014.1"/>
</dbReference>
<dbReference type="OrthoDB" id="325673at2"/>
<dbReference type="NCBIfam" id="NF035938">
    <property type="entry name" value="EboA_domain"/>
    <property type="match status" value="1"/>
</dbReference>
<reference evidence="2" key="1">
    <citation type="submission" date="2016-10" db="EMBL/GenBank/DDBJ databases">
        <authorList>
            <person name="Varghese N."/>
            <person name="Submissions S."/>
        </authorList>
    </citation>
    <scope>NUCLEOTIDE SEQUENCE [LARGE SCALE GENOMIC DNA]</scope>
    <source>
        <strain evidence="2">DSM 24536</strain>
    </source>
</reference>
<evidence type="ECO:0000313" key="1">
    <source>
        <dbReference type="EMBL" id="SDM51735.1"/>
    </source>
</evidence>
<name>A0A1G9TWT6_9SPHI</name>
<dbReference type="InterPro" id="IPR047715">
    <property type="entry name" value="EboA_dom"/>
</dbReference>
<gene>
    <name evidence="1" type="ORF">SAMN05421813_11454</name>
</gene>
<dbReference type="AlphaFoldDB" id="A0A1G9TWT6"/>
<organism evidence="1 2">
    <name type="scientific">Daejeonella rubra</name>
    <dbReference type="NCBI Taxonomy" id="990371"/>
    <lineage>
        <taxon>Bacteria</taxon>
        <taxon>Pseudomonadati</taxon>
        <taxon>Bacteroidota</taxon>
        <taxon>Sphingobacteriia</taxon>
        <taxon>Sphingobacteriales</taxon>
        <taxon>Sphingobacteriaceae</taxon>
        <taxon>Daejeonella</taxon>
    </lineage>
</organism>
<evidence type="ECO:0000313" key="2">
    <source>
        <dbReference type="Proteomes" id="UP000199226"/>
    </source>
</evidence>
<keyword evidence="2" id="KW-1185">Reference proteome</keyword>
<dbReference type="Proteomes" id="UP000199226">
    <property type="component" value="Unassembled WGS sequence"/>
</dbReference>